<proteinExistence type="predicted"/>
<feature type="transmembrane region" description="Helical" evidence="1">
    <location>
        <begin position="59"/>
        <end position="81"/>
    </location>
</feature>
<sequence length="305" mass="33942">MFEYQRDYFEKLRGQHLKVILNIVLFSIFLGLVFLFAGGIAVVIIAGSVSTIDATGSNALSIFGVIFSIIFFLLFAIFVLIPLNFSYYNYYFLAYEEKLSRFKHGLFPFQRGRYLKSLGLAIVLILIGFAMNIFINIVTGPIFYGGGFGFADVNEFSNAVVNSIGAILLLFTGIIVTVFLNILVQGFVANTWFRHLEKAENTFGDKISTGFNIISKNFKQFLKLVISMFLLSLILILIVGVSILLASAIIAYTNSTVLSVLAGILAGLVILVTSIFISYISYGGFISFYKKNMNYPEETVEYIEA</sequence>
<feature type="transmembrane region" description="Helical" evidence="1">
    <location>
        <begin position="118"/>
        <end position="144"/>
    </location>
</feature>
<protein>
    <submittedName>
        <fullName evidence="2">Uncharacterized protein</fullName>
    </submittedName>
</protein>
<keyword evidence="3" id="KW-1185">Reference proteome</keyword>
<evidence type="ECO:0000313" key="3">
    <source>
        <dbReference type="Proteomes" id="UP000579136"/>
    </source>
</evidence>
<feature type="transmembrane region" description="Helical" evidence="1">
    <location>
        <begin position="224"/>
        <end position="252"/>
    </location>
</feature>
<keyword evidence="1" id="KW-0812">Transmembrane</keyword>
<accession>A0A9Q2HF83</accession>
<dbReference type="AlphaFoldDB" id="A0A9Q2HF83"/>
<evidence type="ECO:0000313" key="2">
    <source>
        <dbReference type="EMBL" id="MBB5175556.1"/>
    </source>
</evidence>
<name>A0A9Q2HF83_9STAP</name>
<keyword evidence="1" id="KW-0472">Membrane</keyword>
<evidence type="ECO:0000256" key="1">
    <source>
        <dbReference type="SAM" id="Phobius"/>
    </source>
</evidence>
<feature type="transmembrane region" description="Helical" evidence="1">
    <location>
        <begin position="258"/>
        <end position="282"/>
    </location>
</feature>
<reference evidence="2 3" key="1">
    <citation type="submission" date="2020-08" db="EMBL/GenBank/DDBJ databases">
        <title>Genomic Encyclopedia of Type Strains, Phase IV (KMG-IV): sequencing the most valuable type-strain genomes for metagenomic binning, comparative biology and taxonomic classification.</title>
        <authorList>
            <person name="Goeker M."/>
        </authorList>
    </citation>
    <scope>NUCLEOTIDE SEQUENCE [LARGE SCALE GENOMIC DNA]</scope>
    <source>
        <strain evidence="2 3">DSM 19163</strain>
    </source>
</reference>
<keyword evidence="1" id="KW-1133">Transmembrane helix</keyword>
<dbReference type="RefSeq" id="WP_183672974.1">
    <property type="nucleotide sequence ID" value="NZ_CBCRYX010000001.1"/>
</dbReference>
<dbReference type="EMBL" id="JACHHF010000002">
    <property type="protein sequence ID" value="MBB5175556.1"/>
    <property type="molecule type" value="Genomic_DNA"/>
</dbReference>
<feature type="transmembrane region" description="Helical" evidence="1">
    <location>
        <begin position="20"/>
        <end position="47"/>
    </location>
</feature>
<dbReference type="Proteomes" id="UP000579136">
    <property type="component" value="Unassembled WGS sequence"/>
</dbReference>
<gene>
    <name evidence="2" type="ORF">HNQ45_000426</name>
</gene>
<comment type="caution">
    <text evidence="2">The sequence shown here is derived from an EMBL/GenBank/DDBJ whole genome shotgun (WGS) entry which is preliminary data.</text>
</comment>
<organism evidence="2 3">
    <name type="scientific">Nosocomiicoccus ampullae</name>
    <dbReference type="NCBI Taxonomy" id="489910"/>
    <lineage>
        <taxon>Bacteria</taxon>
        <taxon>Bacillati</taxon>
        <taxon>Bacillota</taxon>
        <taxon>Bacilli</taxon>
        <taxon>Bacillales</taxon>
        <taxon>Staphylococcaceae</taxon>
        <taxon>Nosocomiicoccus</taxon>
    </lineage>
</organism>
<feature type="transmembrane region" description="Helical" evidence="1">
    <location>
        <begin position="164"/>
        <end position="184"/>
    </location>
</feature>